<dbReference type="GO" id="GO:0016567">
    <property type="term" value="P:protein ubiquitination"/>
    <property type="evidence" value="ECO:0007669"/>
    <property type="project" value="InterPro"/>
</dbReference>
<feature type="domain" description="BTB" evidence="2">
    <location>
        <begin position="181"/>
        <end position="248"/>
    </location>
</feature>
<dbReference type="InterPro" id="IPR000210">
    <property type="entry name" value="BTB/POZ_dom"/>
</dbReference>
<evidence type="ECO:0000259" key="2">
    <source>
        <dbReference type="PROSITE" id="PS50097"/>
    </source>
</evidence>
<feature type="non-terminal residue" evidence="3">
    <location>
        <position position="1"/>
    </location>
</feature>
<accession>A0A5J9WN83</accession>
<dbReference type="AlphaFoldDB" id="A0A5J9WN83"/>
<dbReference type="PANTHER" id="PTHR26379">
    <property type="entry name" value="BTB/POZ AND MATH DOMAIN-CONTAINING PROTEIN 1"/>
    <property type="match status" value="1"/>
</dbReference>
<organism evidence="3 4">
    <name type="scientific">Eragrostis curvula</name>
    <name type="common">weeping love grass</name>
    <dbReference type="NCBI Taxonomy" id="38414"/>
    <lineage>
        <taxon>Eukaryota</taxon>
        <taxon>Viridiplantae</taxon>
        <taxon>Streptophyta</taxon>
        <taxon>Embryophyta</taxon>
        <taxon>Tracheophyta</taxon>
        <taxon>Spermatophyta</taxon>
        <taxon>Magnoliopsida</taxon>
        <taxon>Liliopsida</taxon>
        <taxon>Poales</taxon>
        <taxon>Poaceae</taxon>
        <taxon>PACMAD clade</taxon>
        <taxon>Chloridoideae</taxon>
        <taxon>Eragrostideae</taxon>
        <taxon>Eragrostidinae</taxon>
        <taxon>Eragrostis</taxon>
    </lineage>
</organism>
<keyword evidence="4" id="KW-1185">Reference proteome</keyword>
<comment type="caution">
    <text evidence="3">The sequence shown here is derived from an EMBL/GenBank/DDBJ whole genome shotgun (WGS) entry which is preliminary data.</text>
</comment>
<dbReference type="SMART" id="SM00225">
    <property type="entry name" value="BTB"/>
    <property type="match status" value="1"/>
</dbReference>
<sequence length="258" mass="28423">MDVISMNVTCTHHTETVRSVRLLKIDGCPPYPSFSAASGHNKYITSRWKVDGYKWEIRFYPSQRSDDGASHMAMELVFLNEARGNVVTANLSCRLVDPTGFHQPSAEKSGPSKLFRRPSDSSEKIQIMSRADANSLGYLNKIGSVSVECVVTVYKDHDAISVPSSNLHKDLGELLSSEAGADVTFIISGESISAHKSILAARCPVFKEEFFGEMKEKTSQCIEIKEIEAAVFKAMVGFIYTDTVPELEEKQETAAAMA</sequence>
<dbReference type="PROSITE" id="PS50097">
    <property type="entry name" value="BTB"/>
    <property type="match status" value="1"/>
</dbReference>
<dbReference type="Gene3D" id="2.60.210.10">
    <property type="entry name" value="Apoptosis, Tumor Necrosis Factor Receptor Associated Protein 2, Chain A"/>
    <property type="match status" value="1"/>
</dbReference>
<dbReference type="InterPro" id="IPR008974">
    <property type="entry name" value="TRAF-like"/>
</dbReference>
<dbReference type="InterPro" id="IPR011333">
    <property type="entry name" value="SKP1/BTB/POZ_sf"/>
</dbReference>
<protein>
    <recommendedName>
        <fullName evidence="2">BTB domain-containing protein</fullName>
    </recommendedName>
</protein>
<dbReference type="Gene3D" id="3.30.710.10">
    <property type="entry name" value="Potassium Channel Kv1.1, Chain A"/>
    <property type="match status" value="1"/>
</dbReference>
<dbReference type="CDD" id="cd00121">
    <property type="entry name" value="MATH"/>
    <property type="match status" value="1"/>
</dbReference>
<dbReference type="InterPro" id="IPR045005">
    <property type="entry name" value="BPM1-6"/>
</dbReference>
<dbReference type="InterPro" id="IPR002083">
    <property type="entry name" value="MATH/TRAF_dom"/>
</dbReference>
<proteinExistence type="predicted"/>
<reference evidence="3 4" key="1">
    <citation type="journal article" date="2019" name="Sci. Rep.">
        <title>A high-quality genome of Eragrostis curvula grass provides insights into Poaceae evolution and supports new strategies to enhance forage quality.</title>
        <authorList>
            <person name="Carballo J."/>
            <person name="Santos B.A.C.M."/>
            <person name="Zappacosta D."/>
            <person name="Garbus I."/>
            <person name="Selva J.P."/>
            <person name="Gallo C.A."/>
            <person name="Diaz A."/>
            <person name="Albertini E."/>
            <person name="Caccamo M."/>
            <person name="Echenique V."/>
        </authorList>
    </citation>
    <scope>NUCLEOTIDE SEQUENCE [LARGE SCALE GENOMIC DNA]</scope>
    <source>
        <strain evidence="4">cv. Victoria</strain>
        <tissue evidence="3">Leaf</tissue>
    </source>
</reference>
<dbReference type="OrthoDB" id="6359816at2759"/>
<dbReference type="PANTHER" id="PTHR26379:SF180">
    <property type="entry name" value="TRAF TRANSCRIPTION FACTOR"/>
    <property type="match status" value="1"/>
</dbReference>
<dbReference type="SUPFAM" id="SSF54695">
    <property type="entry name" value="POZ domain"/>
    <property type="match status" value="1"/>
</dbReference>
<evidence type="ECO:0000256" key="1">
    <source>
        <dbReference type="ARBA" id="ARBA00004906"/>
    </source>
</evidence>
<dbReference type="Gramene" id="TVU50172">
    <property type="protein sequence ID" value="TVU50172"/>
    <property type="gene ID" value="EJB05_01532"/>
</dbReference>
<evidence type="ECO:0000313" key="3">
    <source>
        <dbReference type="EMBL" id="TVU50172.1"/>
    </source>
</evidence>
<comment type="pathway">
    <text evidence="1">Protein modification; protein ubiquitination.</text>
</comment>
<dbReference type="SUPFAM" id="SSF49599">
    <property type="entry name" value="TRAF domain-like"/>
    <property type="match status" value="1"/>
</dbReference>
<dbReference type="Pfam" id="PF00651">
    <property type="entry name" value="BTB"/>
    <property type="match status" value="1"/>
</dbReference>
<dbReference type="EMBL" id="RWGY01000002">
    <property type="protein sequence ID" value="TVU50172.1"/>
    <property type="molecule type" value="Genomic_DNA"/>
</dbReference>
<gene>
    <name evidence="3" type="ORF">EJB05_01532</name>
</gene>
<dbReference type="Proteomes" id="UP000324897">
    <property type="component" value="Chromosome 6"/>
</dbReference>
<evidence type="ECO:0000313" key="4">
    <source>
        <dbReference type="Proteomes" id="UP000324897"/>
    </source>
</evidence>
<name>A0A5J9WN83_9POAL</name>